<dbReference type="Gene3D" id="3.20.20.150">
    <property type="entry name" value="Divalent-metal-dependent TIM barrel enzymes"/>
    <property type="match status" value="1"/>
</dbReference>
<dbReference type="InterPro" id="IPR050312">
    <property type="entry name" value="IolE/XylAMocC-like"/>
</dbReference>
<name>A0A927U5D5_9FIRM</name>
<dbReference type="Pfam" id="PF01261">
    <property type="entry name" value="AP_endonuc_2"/>
    <property type="match status" value="1"/>
</dbReference>
<evidence type="ECO:0000313" key="3">
    <source>
        <dbReference type="Proteomes" id="UP000766246"/>
    </source>
</evidence>
<dbReference type="AlphaFoldDB" id="A0A927U5D5"/>
<dbReference type="SUPFAM" id="SSF51658">
    <property type="entry name" value="Xylose isomerase-like"/>
    <property type="match status" value="1"/>
</dbReference>
<reference evidence="2" key="1">
    <citation type="submission" date="2019-04" db="EMBL/GenBank/DDBJ databases">
        <title>Evolution of Biomass-Degrading Anaerobic Consortia Revealed by Metagenomics.</title>
        <authorList>
            <person name="Peng X."/>
        </authorList>
    </citation>
    <scope>NUCLEOTIDE SEQUENCE</scope>
    <source>
        <strain evidence="2">SIG311</strain>
    </source>
</reference>
<comment type="caution">
    <text evidence="2">The sequence shown here is derived from an EMBL/GenBank/DDBJ whole genome shotgun (WGS) entry which is preliminary data.</text>
</comment>
<dbReference type="GO" id="GO:0016853">
    <property type="term" value="F:isomerase activity"/>
    <property type="evidence" value="ECO:0007669"/>
    <property type="project" value="UniProtKB-KW"/>
</dbReference>
<sequence>MHKIGIQTANIIEDETPETGFRRIANAGFDCVDFSLDTYLRYEEFAPGYSGRFFEKSLDELFEFFTPHKKAAKSLNIKINQMHMPYPMFATNISREANEYIRYQVLPKSMEICAFLECHNIVAHLFNLPNTVPDAACALEQEGIEWRANAEVLHELVPFAAKRGITICLENLYKPGNRRLSEGPCCDPVKLSARIDYFNAKYKSEVLGACFDTGHANLTDMDMASYLKILGPRVKTLHIHDNDCMTDLHQIPYTFTNTRDKICSTNWDEFIRTLKAIGFTGVLSFETAPALKAFPQELADDVLHFIASIGKYFAKELDNAK</sequence>
<dbReference type="PANTHER" id="PTHR12110:SF53">
    <property type="entry name" value="BLR5974 PROTEIN"/>
    <property type="match status" value="1"/>
</dbReference>
<dbReference type="EMBL" id="SVER01000003">
    <property type="protein sequence ID" value="MBE5918534.1"/>
    <property type="molecule type" value="Genomic_DNA"/>
</dbReference>
<organism evidence="2 3">
    <name type="scientific">Pseudobutyrivibrio ruminis</name>
    <dbReference type="NCBI Taxonomy" id="46206"/>
    <lineage>
        <taxon>Bacteria</taxon>
        <taxon>Bacillati</taxon>
        <taxon>Bacillota</taxon>
        <taxon>Clostridia</taxon>
        <taxon>Lachnospirales</taxon>
        <taxon>Lachnospiraceae</taxon>
        <taxon>Pseudobutyrivibrio</taxon>
    </lineage>
</organism>
<dbReference type="InterPro" id="IPR013022">
    <property type="entry name" value="Xyl_isomerase-like_TIM-brl"/>
</dbReference>
<accession>A0A927U5D5</accession>
<dbReference type="PANTHER" id="PTHR12110">
    <property type="entry name" value="HYDROXYPYRUVATE ISOMERASE"/>
    <property type="match status" value="1"/>
</dbReference>
<proteinExistence type="predicted"/>
<dbReference type="Proteomes" id="UP000766246">
    <property type="component" value="Unassembled WGS sequence"/>
</dbReference>
<evidence type="ECO:0000259" key="1">
    <source>
        <dbReference type="Pfam" id="PF01261"/>
    </source>
</evidence>
<protein>
    <submittedName>
        <fullName evidence="2">Sugar phosphate isomerase/epimerase</fullName>
    </submittedName>
</protein>
<keyword evidence="2" id="KW-0413">Isomerase</keyword>
<gene>
    <name evidence="2" type="ORF">E7272_01700</name>
</gene>
<dbReference type="InterPro" id="IPR036237">
    <property type="entry name" value="Xyl_isomerase-like_sf"/>
</dbReference>
<feature type="domain" description="Xylose isomerase-like TIM barrel" evidence="1">
    <location>
        <begin position="21"/>
        <end position="297"/>
    </location>
</feature>
<evidence type="ECO:0000313" key="2">
    <source>
        <dbReference type="EMBL" id="MBE5918534.1"/>
    </source>
</evidence>